<dbReference type="Proteomes" id="UP000295198">
    <property type="component" value="Unassembled WGS sequence"/>
</dbReference>
<name>A0A4Q4ZE81_9ACTN</name>
<dbReference type="Pfam" id="PF10756">
    <property type="entry name" value="bPH_6"/>
    <property type="match status" value="1"/>
</dbReference>
<evidence type="ECO:0000313" key="3">
    <source>
        <dbReference type="EMBL" id="RYP86048.1"/>
    </source>
</evidence>
<dbReference type="InterPro" id="IPR019692">
    <property type="entry name" value="CFP-6_PH"/>
</dbReference>
<keyword evidence="4" id="KW-1185">Reference proteome</keyword>
<dbReference type="AlphaFoldDB" id="A0A4Q4ZE81"/>
<organism evidence="3 4">
    <name type="scientific">Nocardioides guangzhouensis</name>
    <dbReference type="NCBI Taxonomy" id="2497878"/>
    <lineage>
        <taxon>Bacteria</taxon>
        <taxon>Bacillati</taxon>
        <taxon>Actinomycetota</taxon>
        <taxon>Actinomycetes</taxon>
        <taxon>Propionibacteriales</taxon>
        <taxon>Nocardioidaceae</taxon>
        <taxon>Nocardioides</taxon>
    </lineage>
</organism>
<evidence type="ECO:0000313" key="4">
    <source>
        <dbReference type="Proteomes" id="UP000295198"/>
    </source>
</evidence>
<dbReference type="EMBL" id="SDKM01000013">
    <property type="protein sequence ID" value="RYP86048.1"/>
    <property type="molecule type" value="Genomic_DNA"/>
</dbReference>
<keyword evidence="1" id="KW-1133">Transmembrane helix</keyword>
<feature type="transmembrane region" description="Helical" evidence="1">
    <location>
        <begin position="51"/>
        <end position="72"/>
    </location>
</feature>
<sequence>MADPQPRVSLPHTWRPLGVRLAGGVLGAGLLIVCAGAWITFPPEVKETFTLFQRITAIGLGLMAFAAWFALVRSRVVADDGRLVVVNGYKRREFEWAQVVRISMPPGAPWATLDLDDGTTCPVMGIQGSDGARARQAVREVRALLG</sequence>
<protein>
    <submittedName>
        <fullName evidence="3">PH domain-containing protein</fullName>
    </submittedName>
</protein>
<comment type="caution">
    <text evidence="3">The sequence shown here is derived from an EMBL/GenBank/DDBJ whole genome shotgun (WGS) entry which is preliminary data.</text>
</comment>
<feature type="transmembrane region" description="Helical" evidence="1">
    <location>
        <begin position="21"/>
        <end position="39"/>
    </location>
</feature>
<keyword evidence="1" id="KW-0472">Membrane</keyword>
<gene>
    <name evidence="3" type="ORF">EKO23_10525</name>
</gene>
<keyword evidence="1" id="KW-0812">Transmembrane</keyword>
<accession>A0A4Q4ZE81</accession>
<evidence type="ECO:0000256" key="1">
    <source>
        <dbReference type="SAM" id="Phobius"/>
    </source>
</evidence>
<dbReference type="OrthoDB" id="3824918at2"/>
<feature type="domain" description="Low molecular weight protein antigen 6 PH" evidence="2">
    <location>
        <begin position="73"/>
        <end position="142"/>
    </location>
</feature>
<reference evidence="3 4" key="1">
    <citation type="submission" date="2019-01" db="EMBL/GenBank/DDBJ databases">
        <title>Nocardioides guangzhouensis sp. nov., an actinobacterium isolated from soil.</title>
        <authorList>
            <person name="Fu Y."/>
            <person name="Cai Y."/>
            <person name="Lin Z."/>
            <person name="Chen P."/>
        </authorList>
    </citation>
    <scope>NUCLEOTIDE SEQUENCE [LARGE SCALE GENOMIC DNA]</scope>
    <source>
        <strain evidence="3 4">130</strain>
    </source>
</reference>
<evidence type="ECO:0000259" key="2">
    <source>
        <dbReference type="Pfam" id="PF10756"/>
    </source>
</evidence>
<proteinExistence type="predicted"/>